<evidence type="ECO:0000256" key="2">
    <source>
        <dbReference type="ARBA" id="ARBA00022670"/>
    </source>
</evidence>
<feature type="domain" description="Fervidolysin-like N-terminal prodomain" evidence="9">
    <location>
        <begin position="54"/>
        <end position="120"/>
    </location>
</feature>
<dbReference type="PANTHER" id="PTHR43806:SF11">
    <property type="entry name" value="CEREVISIN-RELATED"/>
    <property type="match status" value="1"/>
</dbReference>
<evidence type="ECO:0000313" key="10">
    <source>
        <dbReference type="EMBL" id="MPW27185.1"/>
    </source>
</evidence>
<name>A0A6A7KCV5_9FIRM</name>
<evidence type="ECO:0000256" key="1">
    <source>
        <dbReference type="ARBA" id="ARBA00011073"/>
    </source>
</evidence>
<dbReference type="InterPro" id="IPR015500">
    <property type="entry name" value="Peptidase_S8_subtilisin-rel"/>
</dbReference>
<dbReference type="Pfam" id="PF22148">
    <property type="entry name" value="Fervidolysin_NPro-like"/>
    <property type="match status" value="1"/>
</dbReference>
<dbReference type="InterPro" id="IPR022398">
    <property type="entry name" value="Peptidase_S8_His-AS"/>
</dbReference>
<dbReference type="Gene3D" id="3.40.50.200">
    <property type="entry name" value="Peptidase S8/S53 domain"/>
    <property type="match status" value="1"/>
</dbReference>
<dbReference type="InterPro" id="IPR036852">
    <property type="entry name" value="Peptidase_S8/S53_dom_sf"/>
</dbReference>
<sequence>MTKTYRNIIVVLIIVSLFTSTVNASNVKGKFDEQKFKETNDYFQKASENLNRKISEQTKEKYTSDKIIIKLKNKDQFKKIKPIEKINKKHESLNTITIDIPAGSTPEEVINKYKNQPGVEEVYQETLARLSYIPTDPYYVNQWNLEKIGMEKAWDITKGVSDVTVAVIDTGVNGHIDIGLVKKGISIADGNKIDNYPGEFSYDGMGHGTAVASVIGAEFNDVGIAGIAPGVSIMPIKVFKDGEDTCTMTDVAAGIHYAVDNGADIINMSLGGPLGNNGLMSAVEYASKNNVLVIAATGNDSIELVSYPAAYNEVIAVGSTSSSDAKSNFSNYGIEIDIMAPGEGIILPDNNGAYYNWSGTSFSSPTVAGLAALIKSEYSNLTQTQMQRILYTASKDLTSTYGWDKTTGFGRIDALKTLELASVNDIWDNNDTIETADAVAIGNTVSDTLYPAKDVDIYKITKTQKGQLEVDLTLPAQTDGVLLLLDSNKNLIASSDLSNEGGQENIKQNIDSGTYYIVVFDYYGNYTQENYHLSIEELYIKELEISAKAGSDDISTGAITNKDVAITITGGSDYNLEVEKNGEPIANPSDLIFTNEGNYTITVENINGNKTDFTFTIDKTKPKIVAKSPTGTTYTNGQYVKTDTVVTYSDTNYSSRSVTQNGKTISWPTDSTFKTDGKYIITIKDKAGNSAT</sequence>
<dbReference type="InterPro" id="IPR054399">
    <property type="entry name" value="Fervidolysin-like_N_prodom"/>
</dbReference>
<evidence type="ECO:0000256" key="5">
    <source>
        <dbReference type="PROSITE-ProRule" id="PRU01240"/>
    </source>
</evidence>
<dbReference type="PROSITE" id="PS00137">
    <property type="entry name" value="SUBTILASE_HIS"/>
    <property type="match status" value="1"/>
</dbReference>
<dbReference type="GO" id="GO:0006508">
    <property type="term" value="P:proteolysis"/>
    <property type="evidence" value="ECO:0007669"/>
    <property type="project" value="UniProtKB-KW"/>
</dbReference>
<dbReference type="InterPro" id="IPR023827">
    <property type="entry name" value="Peptidase_S8_Asp-AS"/>
</dbReference>
<gene>
    <name evidence="10" type="ORF">GC105_15545</name>
</gene>
<keyword evidence="7" id="KW-0732">Signal</keyword>
<protein>
    <submittedName>
        <fullName evidence="10">S8 family serine peptidase</fullName>
    </submittedName>
</protein>
<dbReference type="Pfam" id="PF00082">
    <property type="entry name" value="Peptidase_S8"/>
    <property type="match status" value="1"/>
</dbReference>
<evidence type="ECO:0000259" key="9">
    <source>
        <dbReference type="Pfam" id="PF22148"/>
    </source>
</evidence>
<dbReference type="RefSeq" id="WP_152806657.1">
    <property type="nucleotide sequence ID" value="NZ_WHNX01000046.1"/>
</dbReference>
<dbReference type="AlphaFoldDB" id="A0A6A7KCV5"/>
<dbReference type="InterPro" id="IPR050131">
    <property type="entry name" value="Peptidase_S8_subtilisin-like"/>
</dbReference>
<dbReference type="SUPFAM" id="SSF52743">
    <property type="entry name" value="Subtilisin-like"/>
    <property type="match status" value="1"/>
</dbReference>
<dbReference type="PANTHER" id="PTHR43806">
    <property type="entry name" value="PEPTIDASE S8"/>
    <property type="match status" value="1"/>
</dbReference>
<comment type="similarity">
    <text evidence="1 5 6">Belongs to the peptidase S8 family.</text>
</comment>
<evidence type="ECO:0000259" key="8">
    <source>
        <dbReference type="Pfam" id="PF00082"/>
    </source>
</evidence>
<comment type="caution">
    <text evidence="10">The sequence shown here is derived from an EMBL/GenBank/DDBJ whole genome shotgun (WGS) entry which is preliminary data.</text>
</comment>
<dbReference type="PROSITE" id="PS00138">
    <property type="entry name" value="SUBTILASE_SER"/>
    <property type="match status" value="1"/>
</dbReference>
<reference evidence="10 11" key="1">
    <citation type="submission" date="2019-10" db="EMBL/GenBank/DDBJ databases">
        <title>Alkalibaculum tamaniensis sp.nov., a new alkaliphilic acetogen, isolated on methoxylated aromatics from a mud volcano.</title>
        <authorList>
            <person name="Khomyakova M.A."/>
            <person name="Merkel A.Y."/>
            <person name="Bonch-Osmolovskaya E.A."/>
            <person name="Slobodkin A.I."/>
        </authorList>
    </citation>
    <scope>NUCLEOTIDE SEQUENCE [LARGE SCALE GENOMIC DNA]</scope>
    <source>
        <strain evidence="10 11">M08DMB</strain>
    </source>
</reference>
<accession>A0A6A7KCV5</accession>
<keyword evidence="2 5" id="KW-0645">Protease</keyword>
<evidence type="ECO:0000256" key="3">
    <source>
        <dbReference type="ARBA" id="ARBA00022801"/>
    </source>
</evidence>
<feature type="active site" description="Charge relay system" evidence="5">
    <location>
        <position position="207"/>
    </location>
</feature>
<dbReference type="SUPFAM" id="SSF89260">
    <property type="entry name" value="Collagen-binding domain"/>
    <property type="match status" value="1"/>
</dbReference>
<feature type="chain" id="PRO_5025420321" evidence="7">
    <location>
        <begin position="25"/>
        <end position="692"/>
    </location>
</feature>
<dbReference type="InterPro" id="IPR023828">
    <property type="entry name" value="Peptidase_S8_Ser-AS"/>
</dbReference>
<dbReference type="Proteomes" id="UP000440004">
    <property type="component" value="Unassembled WGS sequence"/>
</dbReference>
<feature type="active site" description="Charge relay system" evidence="5">
    <location>
        <position position="361"/>
    </location>
</feature>
<evidence type="ECO:0000256" key="7">
    <source>
        <dbReference type="SAM" id="SignalP"/>
    </source>
</evidence>
<dbReference type="PROSITE" id="PS51892">
    <property type="entry name" value="SUBTILASE"/>
    <property type="match status" value="1"/>
</dbReference>
<dbReference type="EMBL" id="WHNX01000046">
    <property type="protein sequence ID" value="MPW27185.1"/>
    <property type="molecule type" value="Genomic_DNA"/>
</dbReference>
<keyword evidence="11" id="KW-1185">Reference proteome</keyword>
<evidence type="ECO:0000256" key="6">
    <source>
        <dbReference type="RuleBase" id="RU003355"/>
    </source>
</evidence>
<dbReference type="Gene3D" id="2.60.120.380">
    <property type="match status" value="1"/>
</dbReference>
<dbReference type="PROSITE" id="PS00136">
    <property type="entry name" value="SUBTILASE_ASP"/>
    <property type="match status" value="1"/>
</dbReference>
<feature type="signal peptide" evidence="7">
    <location>
        <begin position="1"/>
        <end position="24"/>
    </location>
</feature>
<feature type="domain" description="Peptidase S8/S53" evidence="8">
    <location>
        <begin position="162"/>
        <end position="410"/>
    </location>
</feature>
<dbReference type="GO" id="GO:0004252">
    <property type="term" value="F:serine-type endopeptidase activity"/>
    <property type="evidence" value="ECO:0007669"/>
    <property type="project" value="UniProtKB-UniRule"/>
</dbReference>
<evidence type="ECO:0000256" key="4">
    <source>
        <dbReference type="ARBA" id="ARBA00022825"/>
    </source>
</evidence>
<feature type="active site" description="Charge relay system" evidence="5">
    <location>
        <position position="169"/>
    </location>
</feature>
<keyword evidence="3 5" id="KW-0378">Hydrolase</keyword>
<dbReference type="InterPro" id="IPR000209">
    <property type="entry name" value="Peptidase_S8/S53_dom"/>
</dbReference>
<keyword evidence="4 5" id="KW-0720">Serine protease</keyword>
<evidence type="ECO:0000313" key="11">
    <source>
        <dbReference type="Proteomes" id="UP000440004"/>
    </source>
</evidence>
<proteinExistence type="inferred from homology"/>
<organism evidence="10 11">
    <name type="scientific">Alkalibaculum sporogenes</name>
    <dbReference type="NCBI Taxonomy" id="2655001"/>
    <lineage>
        <taxon>Bacteria</taxon>
        <taxon>Bacillati</taxon>
        <taxon>Bacillota</taxon>
        <taxon>Clostridia</taxon>
        <taxon>Eubacteriales</taxon>
        <taxon>Eubacteriaceae</taxon>
        <taxon>Alkalibaculum</taxon>
    </lineage>
</organism>
<dbReference type="PRINTS" id="PR00723">
    <property type="entry name" value="SUBTILISIN"/>
</dbReference>
<feature type="non-terminal residue" evidence="10">
    <location>
        <position position="692"/>
    </location>
</feature>